<keyword evidence="9" id="KW-1185">Reference proteome</keyword>
<evidence type="ECO:0000256" key="7">
    <source>
        <dbReference type="SAM" id="MobiDB-lite"/>
    </source>
</evidence>
<dbReference type="PANTHER" id="PTHR12198:SF9">
    <property type="entry name" value="PROSPERO HOMEOBOX PROTEIN 2"/>
    <property type="match status" value="1"/>
</dbReference>
<dbReference type="RefSeq" id="XP_013874907.1">
    <property type="nucleotide sequence ID" value="XM_014019453.1"/>
</dbReference>
<evidence type="ECO:0000256" key="4">
    <source>
        <dbReference type="ARBA" id="ARBA00023155"/>
    </source>
</evidence>
<evidence type="ECO:0000313" key="10">
    <source>
        <dbReference type="RefSeq" id="XP_013874907.1"/>
    </source>
</evidence>
<dbReference type="InterPro" id="IPR039350">
    <property type="entry name" value="Prospero_homeodomain"/>
</dbReference>
<dbReference type="Gene3D" id="1.10.10.500">
    <property type="entry name" value="Homeo-prospero domain"/>
    <property type="match status" value="1"/>
</dbReference>
<keyword evidence="3" id="KW-0238">DNA-binding</keyword>
<evidence type="ECO:0000256" key="5">
    <source>
        <dbReference type="ARBA" id="ARBA00023163"/>
    </source>
</evidence>
<name>A0A2I4C4J3_AUSLI</name>
<evidence type="ECO:0000259" key="8">
    <source>
        <dbReference type="PROSITE" id="PS51818"/>
    </source>
</evidence>
<evidence type="ECO:0000313" key="11">
    <source>
        <dbReference type="RefSeq" id="XP_013874908.1"/>
    </source>
</evidence>
<sequence length="462" mass="52334">MTHSLWSKAMFSSSGACFNGCTAEHFHSVLPDTSASNFNASGGSEPGNRSVRDRRGLLDKSCYSDENTGSRLMCSSQLELNASKESCAAHLTPPGSHHHHYDWGIKSSHQAKRARVENIIKGITCTDVTTHPFNQSDCMQEDEGIHKPLHQKHREQIRSESSSQNQMTRKAESQHQHLRTELSHTEGETEDTNKEKFQRWVDSPEPSLNDRCRDSASEFESRESPGWTKVKLVNYFQSKPDRIKLMADILKYELSRAVSSSVDSVFKSLPLLQTPTSHGENSETGVPLQAAAYKESKLRVPCCESAELLDVQTEALSLVVQKLDQEPTNSFVLESSSPRHESALHVERHNSTEHQIAFRRWQDEGSEVGHWNPFKVRSKVNSRSVRSPQTNSVPMDQLLESPSLPYVKVESDNLEKTSQYMLNECLTTIHLKKAKLMFFYTRYPSSLVLRMCFHDVQVSKQK</sequence>
<feature type="region of interest" description="Disordered" evidence="7">
    <location>
        <begin position="37"/>
        <end position="56"/>
    </location>
</feature>
<feature type="compositionally biased region" description="Basic and acidic residues" evidence="7">
    <location>
        <begin position="169"/>
        <end position="199"/>
    </location>
</feature>
<evidence type="ECO:0000256" key="6">
    <source>
        <dbReference type="ARBA" id="ARBA00023242"/>
    </source>
</evidence>
<proteinExistence type="predicted"/>
<dbReference type="OrthoDB" id="10038576at2759"/>
<dbReference type="InterPro" id="IPR037131">
    <property type="entry name" value="Homeo_prospero_dom_sf"/>
</dbReference>
<dbReference type="Pfam" id="PF05044">
    <property type="entry name" value="HPD"/>
    <property type="match status" value="1"/>
</dbReference>
<dbReference type="GO" id="GO:0000978">
    <property type="term" value="F:RNA polymerase II cis-regulatory region sequence-specific DNA binding"/>
    <property type="evidence" value="ECO:0007669"/>
    <property type="project" value="TreeGrafter"/>
</dbReference>
<evidence type="ECO:0000256" key="1">
    <source>
        <dbReference type="ARBA" id="ARBA00004123"/>
    </source>
</evidence>
<dbReference type="GO" id="GO:0005634">
    <property type="term" value="C:nucleus"/>
    <property type="evidence" value="ECO:0007669"/>
    <property type="project" value="UniProtKB-SubCell"/>
</dbReference>
<accession>A0A2I4C4J3</accession>
<comment type="subcellular location">
    <subcellularLocation>
        <location evidence="1">Nucleus</location>
    </subcellularLocation>
</comment>
<dbReference type="SUPFAM" id="SSF46689">
    <property type="entry name" value="Homeodomain-like"/>
    <property type="match status" value="1"/>
</dbReference>
<feature type="compositionally biased region" description="Basic and acidic residues" evidence="7">
    <location>
        <begin position="208"/>
        <end position="220"/>
    </location>
</feature>
<dbReference type="AlphaFoldDB" id="A0A2I4C4J3"/>
<feature type="compositionally biased region" description="Polar residues" evidence="7">
    <location>
        <begin position="159"/>
        <end position="168"/>
    </location>
</feature>
<feature type="domain" description="Prospero" evidence="8">
    <location>
        <begin position="423"/>
        <end position="462"/>
    </location>
</feature>
<dbReference type="PANTHER" id="PTHR12198">
    <property type="entry name" value="HOMEOBOX PROTEIN PROSPERO/PROX-1/CEH-26"/>
    <property type="match status" value="1"/>
</dbReference>
<dbReference type="PROSITE" id="PS51818">
    <property type="entry name" value="HOMEO_PROSPERO"/>
    <property type="match status" value="1"/>
</dbReference>
<reference evidence="10 11" key="1">
    <citation type="submission" date="2025-04" db="UniProtKB">
        <authorList>
            <consortium name="RefSeq"/>
        </authorList>
    </citation>
    <scope>IDENTIFICATION</scope>
    <source>
        <strain evidence="10 11">Quisiro</strain>
        <tissue evidence="10 11">Liver</tissue>
    </source>
</reference>
<organism evidence="9 11">
    <name type="scientific">Austrofundulus limnaeus</name>
    <name type="common">Annual killifish</name>
    <dbReference type="NCBI Taxonomy" id="52670"/>
    <lineage>
        <taxon>Eukaryota</taxon>
        <taxon>Metazoa</taxon>
        <taxon>Chordata</taxon>
        <taxon>Craniata</taxon>
        <taxon>Vertebrata</taxon>
        <taxon>Euteleostomi</taxon>
        <taxon>Actinopterygii</taxon>
        <taxon>Neopterygii</taxon>
        <taxon>Teleostei</taxon>
        <taxon>Neoteleostei</taxon>
        <taxon>Acanthomorphata</taxon>
        <taxon>Ovalentaria</taxon>
        <taxon>Atherinomorphae</taxon>
        <taxon>Cyprinodontiformes</taxon>
        <taxon>Rivulidae</taxon>
        <taxon>Austrofundulus</taxon>
    </lineage>
</organism>
<dbReference type="InterPro" id="IPR023082">
    <property type="entry name" value="Homeo_prospero_dom"/>
</dbReference>
<dbReference type="RefSeq" id="XP_013874908.1">
    <property type="nucleotide sequence ID" value="XM_014019454.1"/>
</dbReference>
<protein>
    <submittedName>
        <fullName evidence="10 11">Prospero homeobox protein 1-like</fullName>
    </submittedName>
</protein>
<keyword evidence="5" id="KW-0804">Transcription</keyword>
<keyword evidence="4" id="KW-0371">Homeobox</keyword>
<evidence type="ECO:0000313" key="9">
    <source>
        <dbReference type="Proteomes" id="UP000192220"/>
    </source>
</evidence>
<dbReference type="GeneID" id="106525278"/>
<feature type="region of interest" description="Disordered" evidence="7">
    <location>
        <begin position="151"/>
        <end position="220"/>
    </location>
</feature>
<dbReference type="GO" id="GO:0007399">
    <property type="term" value="P:nervous system development"/>
    <property type="evidence" value="ECO:0007669"/>
    <property type="project" value="UniProtKB-ARBA"/>
</dbReference>
<evidence type="ECO:0000256" key="3">
    <source>
        <dbReference type="ARBA" id="ARBA00023125"/>
    </source>
</evidence>
<dbReference type="InterPro" id="IPR009057">
    <property type="entry name" value="Homeodomain-like_sf"/>
</dbReference>
<dbReference type="GO" id="GO:0000981">
    <property type="term" value="F:DNA-binding transcription factor activity, RNA polymerase II-specific"/>
    <property type="evidence" value="ECO:0007669"/>
    <property type="project" value="TreeGrafter"/>
</dbReference>
<dbReference type="Proteomes" id="UP000192220">
    <property type="component" value="Unplaced"/>
</dbReference>
<dbReference type="KEGG" id="alim:106525278"/>
<keyword evidence="2" id="KW-0805">Transcription regulation</keyword>
<dbReference type="GO" id="GO:0048468">
    <property type="term" value="P:cell development"/>
    <property type="evidence" value="ECO:0007669"/>
    <property type="project" value="UniProtKB-ARBA"/>
</dbReference>
<keyword evidence="6" id="KW-0539">Nucleus</keyword>
<gene>
    <name evidence="10 11" type="primary">LOC106525278</name>
</gene>
<evidence type="ECO:0000256" key="2">
    <source>
        <dbReference type="ARBA" id="ARBA00023015"/>
    </source>
</evidence>